<dbReference type="GO" id="GO:0020037">
    <property type="term" value="F:heme binding"/>
    <property type="evidence" value="ECO:0007669"/>
    <property type="project" value="TreeGrafter"/>
</dbReference>
<dbReference type="GO" id="GO:0005886">
    <property type="term" value="C:plasma membrane"/>
    <property type="evidence" value="ECO:0007669"/>
    <property type="project" value="UniProtKB-SubCell"/>
</dbReference>
<evidence type="ECO:0000256" key="5">
    <source>
        <dbReference type="ARBA" id="ARBA00023136"/>
    </source>
</evidence>
<dbReference type="Pfam" id="PF01292">
    <property type="entry name" value="Ni_hydr_CYTB"/>
    <property type="match status" value="1"/>
</dbReference>
<evidence type="ECO:0000259" key="7">
    <source>
        <dbReference type="Pfam" id="PF01292"/>
    </source>
</evidence>
<dbReference type="InterPro" id="IPR051542">
    <property type="entry name" value="Hydrogenase_cytochrome"/>
</dbReference>
<evidence type="ECO:0000313" key="9">
    <source>
        <dbReference type="Proteomes" id="UP000321479"/>
    </source>
</evidence>
<evidence type="ECO:0000256" key="6">
    <source>
        <dbReference type="SAM" id="Phobius"/>
    </source>
</evidence>
<feature type="transmembrane region" description="Helical" evidence="6">
    <location>
        <begin position="26"/>
        <end position="48"/>
    </location>
</feature>
<dbReference type="AlphaFoldDB" id="A0A5B8UW97"/>
<name>A0A5B8UW97_9SPHI</name>
<keyword evidence="3 6" id="KW-0812">Transmembrane</keyword>
<dbReference type="PANTHER" id="PTHR30485:SF0">
    <property type="entry name" value="NI_FE-HYDROGENASE 1 B-TYPE CYTOCHROME SUBUNIT-RELATED"/>
    <property type="match status" value="1"/>
</dbReference>
<dbReference type="InterPro" id="IPR011577">
    <property type="entry name" value="Cyt_b561_bac/Ni-Hgenase"/>
</dbReference>
<dbReference type="OrthoDB" id="5615941at2"/>
<dbReference type="RefSeq" id="WP_147031809.1">
    <property type="nucleotide sequence ID" value="NZ_CP042436.1"/>
</dbReference>
<reference evidence="8 9" key="1">
    <citation type="journal article" date="2017" name="Curr. Microbiol.">
        <title>Mucilaginibacter ginsenosidivorans sp. nov., Isolated from Soil of Ginseng Field.</title>
        <authorList>
            <person name="Kim M.M."/>
            <person name="Siddiqi M.Z."/>
            <person name="Im W.T."/>
        </authorList>
    </citation>
    <scope>NUCLEOTIDE SEQUENCE [LARGE SCALE GENOMIC DNA]</scope>
    <source>
        <strain evidence="8 9">Gsoil 3017</strain>
    </source>
</reference>
<feature type="domain" description="Cytochrome b561 bacterial/Ni-hydrogenase" evidence="7">
    <location>
        <begin position="20"/>
        <end position="218"/>
    </location>
</feature>
<dbReference type="Gene3D" id="1.20.950.20">
    <property type="entry name" value="Transmembrane di-heme cytochromes, Chain C"/>
    <property type="match status" value="1"/>
</dbReference>
<feature type="transmembrane region" description="Helical" evidence="6">
    <location>
        <begin position="145"/>
        <end position="166"/>
    </location>
</feature>
<feature type="transmembrane region" description="Helical" evidence="6">
    <location>
        <begin position="181"/>
        <end position="203"/>
    </location>
</feature>
<evidence type="ECO:0000256" key="4">
    <source>
        <dbReference type="ARBA" id="ARBA00022989"/>
    </source>
</evidence>
<sequence length="222" mass="24939">MAGIEPSVKNIENPQKVKKYSSSLRFWHWANATVITGSLLTVLVNSTVLSGWPTLMFIQDQLKKSGTTLTEQQGRSIVGGLRDRVWDYHIYFGYCLAALLLFRFIAEFFQLTDQKLISNIKTAYRKFKGGKDKLIARHELIVKSLYAAFYLVLIIMAVTGLTLAFGDDVPAIKKLHFIKEIHGFCMYLVLAFIVVHIAGVYLAERKDSKGIVSDMINGGGDK</sequence>
<dbReference type="GO" id="GO:0009055">
    <property type="term" value="F:electron transfer activity"/>
    <property type="evidence" value="ECO:0007669"/>
    <property type="project" value="InterPro"/>
</dbReference>
<dbReference type="PANTHER" id="PTHR30485">
    <property type="entry name" value="NI/FE-HYDROGENASE 1 B-TYPE CYTOCHROME SUBUNIT"/>
    <property type="match status" value="1"/>
</dbReference>
<evidence type="ECO:0000256" key="1">
    <source>
        <dbReference type="ARBA" id="ARBA00004651"/>
    </source>
</evidence>
<dbReference type="SUPFAM" id="SSF81342">
    <property type="entry name" value="Transmembrane di-heme cytochromes"/>
    <property type="match status" value="1"/>
</dbReference>
<keyword evidence="4 6" id="KW-1133">Transmembrane helix</keyword>
<dbReference type="EMBL" id="CP042436">
    <property type="protein sequence ID" value="QEC63233.1"/>
    <property type="molecule type" value="Genomic_DNA"/>
</dbReference>
<protein>
    <submittedName>
        <fullName evidence="8">Cytochrome b/b6 domain-containing protein</fullName>
    </submittedName>
</protein>
<keyword evidence="5 6" id="KW-0472">Membrane</keyword>
<evidence type="ECO:0000313" key="8">
    <source>
        <dbReference type="EMBL" id="QEC63233.1"/>
    </source>
</evidence>
<proteinExistence type="predicted"/>
<gene>
    <name evidence="8" type="ORF">FRZ54_11800</name>
</gene>
<feature type="transmembrane region" description="Helical" evidence="6">
    <location>
        <begin position="88"/>
        <end position="106"/>
    </location>
</feature>
<evidence type="ECO:0000256" key="2">
    <source>
        <dbReference type="ARBA" id="ARBA00022475"/>
    </source>
</evidence>
<evidence type="ECO:0000256" key="3">
    <source>
        <dbReference type="ARBA" id="ARBA00022692"/>
    </source>
</evidence>
<dbReference type="KEGG" id="mgin:FRZ54_11800"/>
<dbReference type="InterPro" id="IPR016174">
    <property type="entry name" value="Di-haem_cyt_TM"/>
</dbReference>
<accession>A0A5B8UW97</accession>
<keyword evidence="2" id="KW-1003">Cell membrane</keyword>
<organism evidence="8 9">
    <name type="scientific">Mucilaginibacter ginsenosidivorans</name>
    <dbReference type="NCBI Taxonomy" id="398053"/>
    <lineage>
        <taxon>Bacteria</taxon>
        <taxon>Pseudomonadati</taxon>
        <taxon>Bacteroidota</taxon>
        <taxon>Sphingobacteriia</taxon>
        <taxon>Sphingobacteriales</taxon>
        <taxon>Sphingobacteriaceae</taxon>
        <taxon>Mucilaginibacter</taxon>
    </lineage>
</organism>
<dbReference type="Proteomes" id="UP000321479">
    <property type="component" value="Chromosome"/>
</dbReference>
<comment type="subcellular location">
    <subcellularLocation>
        <location evidence="1">Cell membrane</location>
        <topology evidence="1">Multi-pass membrane protein</topology>
    </subcellularLocation>
</comment>
<dbReference type="GO" id="GO:0022904">
    <property type="term" value="P:respiratory electron transport chain"/>
    <property type="evidence" value="ECO:0007669"/>
    <property type="project" value="InterPro"/>
</dbReference>
<keyword evidence="9" id="KW-1185">Reference proteome</keyword>